<evidence type="ECO:0000313" key="11">
    <source>
        <dbReference type="EMBL" id="KAK7580661.1"/>
    </source>
</evidence>
<dbReference type="AlphaFoldDB" id="A0AAN9Y186"/>
<sequence>MNRKRNNQLPDNLPQLQNLIKRDPASYKDEFLQQQRHYQSMLEVFALHPSDFNKSLDELIMFMAQVAHCYPDDLASFAGQLVNILETHNTVLDPDMRKTFCRALILLRHKGLLQPMDLLSLFFNLLRCKDKVLRKFLQEHIITDIKNMNAKHKDVKLNKNLQNFMYTMLQDKNAKAAKMSLNIMIELYRKNIWNDTKTVNVISFGCFSKFTKVMVAALKFFITNPATEDSEDSDSSDDDAPNTRDVLLANKFNKKTRKREKTLKKVKKVVEKTKKKKKLHCGDFNAIHLIHDPQEFAEKLFQKLEGFENRNGNRRKNERFEVKLLIWDIISRLIGVHKLFVFNFYPLIQKRLQPHQQEATKFLQFVAQATHELIPPDVMEPVLKTLANNFVTEGNSSDVIAIGLNAIREMCQRAPLIMTEDLLRDLVEYKRHRVRSVSMAAQSLIHVYRISVPSLLRKRDKGRPNEATMEIKTLQYGEVDAKEYVPGAEILLEENEEEKKNDESSSDDSEWHDVSDADDADDVEEGSEDEEDDDEEDGEEEEEVEEETKMEIEEPSTSSSSAPQFKSAKEAAAQRREMAAVVSTTKILTDEDFKKIEAAQMRKEVTSAKRKRVVEPESNKELVNLADIENIYKNKRHDKEARLESVMRGREDREKYGYKDGRLNPFCSKTNRERQKKKNFMMIKHKMKAKVKRSFKDKQVALRNHLIKLSKMNHK</sequence>
<keyword evidence="12" id="KW-1185">Reference proteome</keyword>
<feature type="compositionally biased region" description="Basic and acidic residues" evidence="7">
    <location>
        <begin position="497"/>
        <end position="515"/>
    </location>
</feature>
<keyword evidence="5 6" id="KW-0539">Nucleus</keyword>
<dbReference type="Pfam" id="PF08158">
    <property type="entry name" value="SDA1_HEAT"/>
    <property type="match status" value="1"/>
</dbReference>
<dbReference type="PANTHER" id="PTHR12730:SF0">
    <property type="entry name" value="PROTEIN SDA1 HOMOLOG"/>
    <property type="match status" value="1"/>
</dbReference>
<proteinExistence type="inferred from homology"/>
<feature type="domain" description="SDA1 middle" evidence="8">
    <location>
        <begin position="511"/>
        <end position="649"/>
    </location>
</feature>
<evidence type="ECO:0000256" key="3">
    <source>
        <dbReference type="ARBA" id="ARBA00022517"/>
    </source>
</evidence>
<evidence type="ECO:0000256" key="4">
    <source>
        <dbReference type="ARBA" id="ARBA00022927"/>
    </source>
</evidence>
<feature type="domain" description="SDA1 N-terminal" evidence="9">
    <location>
        <begin position="62"/>
        <end position="433"/>
    </location>
</feature>
<dbReference type="GO" id="GO:0000055">
    <property type="term" value="P:ribosomal large subunit export from nucleus"/>
    <property type="evidence" value="ECO:0007669"/>
    <property type="project" value="UniProtKB-UniRule"/>
</dbReference>
<comment type="caution">
    <text evidence="11">The sequence shown here is derived from an EMBL/GenBank/DDBJ whole genome shotgun (WGS) entry which is preliminary data.</text>
</comment>
<comment type="similarity">
    <text evidence="1 6">Belongs to the SDA1 family.</text>
</comment>
<dbReference type="GO" id="GO:0005730">
    <property type="term" value="C:nucleolus"/>
    <property type="evidence" value="ECO:0007669"/>
    <property type="project" value="UniProtKB-SubCell"/>
</dbReference>
<dbReference type="InterPro" id="IPR048292">
    <property type="entry name" value="SDA1_C"/>
</dbReference>
<dbReference type="Proteomes" id="UP001367676">
    <property type="component" value="Unassembled WGS sequence"/>
</dbReference>
<dbReference type="SUPFAM" id="SSF48371">
    <property type="entry name" value="ARM repeat"/>
    <property type="match status" value="1"/>
</dbReference>
<dbReference type="InterPro" id="IPR027312">
    <property type="entry name" value="Sda1"/>
</dbReference>
<accession>A0AAN9Y186</accession>
<protein>
    <recommendedName>
        <fullName evidence="6">Protein SDA1</fullName>
    </recommendedName>
</protein>
<gene>
    <name evidence="11" type="ORF">V9T40_001290</name>
</gene>
<dbReference type="GO" id="GO:0015031">
    <property type="term" value="P:protein transport"/>
    <property type="evidence" value="ECO:0007669"/>
    <property type="project" value="UniProtKB-KW"/>
</dbReference>
<feature type="compositionally biased region" description="Basic and acidic residues" evidence="7">
    <location>
        <begin position="567"/>
        <end position="578"/>
    </location>
</feature>
<dbReference type="InterPro" id="IPR007949">
    <property type="entry name" value="SDA1_MD"/>
</dbReference>
<evidence type="ECO:0000256" key="5">
    <source>
        <dbReference type="ARBA" id="ARBA00023242"/>
    </source>
</evidence>
<comment type="subcellular location">
    <subcellularLocation>
        <location evidence="6">Nucleus</location>
        <location evidence="6">Nucleolus</location>
    </subcellularLocation>
</comment>
<dbReference type="InterPro" id="IPR012977">
    <property type="entry name" value="SDA1_N"/>
</dbReference>
<keyword evidence="3 6" id="KW-0690">Ribosome biogenesis</keyword>
<reference evidence="11 12" key="1">
    <citation type="submission" date="2024-03" db="EMBL/GenBank/DDBJ databases">
        <title>Adaptation during the transition from Ophiocordyceps entomopathogen to insect associate is accompanied by gene loss and intensified selection.</title>
        <authorList>
            <person name="Ward C.M."/>
            <person name="Onetto C.A."/>
            <person name="Borneman A.R."/>
        </authorList>
    </citation>
    <scope>NUCLEOTIDE SEQUENCE [LARGE SCALE GENOMIC DNA]</scope>
    <source>
        <strain evidence="11">AWRI1</strain>
        <tissue evidence="11">Single Adult Female</tissue>
    </source>
</reference>
<evidence type="ECO:0000259" key="9">
    <source>
        <dbReference type="Pfam" id="PF08158"/>
    </source>
</evidence>
<evidence type="ECO:0000256" key="7">
    <source>
        <dbReference type="SAM" id="MobiDB-lite"/>
    </source>
</evidence>
<evidence type="ECO:0000313" key="12">
    <source>
        <dbReference type="Proteomes" id="UP001367676"/>
    </source>
</evidence>
<name>A0AAN9Y186_9HEMI</name>
<keyword evidence="4 6" id="KW-0653">Protein transport</keyword>
<feature type="domain" description="SDA1 C-terminal" evidence="10">
    <location>
        <begin position="667"/>
        <end position="712"/>
    </location>
</feature>
<feature type="region of interest" description="Disordered" evidence="7">
    <location>
        <begin position="493"/>
        <end position="579"/>
    </location>
</feature>
<evidence type="ECO:0000259" key="8">
    <source>
        <dbReference type="Pfam" id="PF05285"/>
    </source>
</evidence>
<dbReference type="InterPro" id="IPR016024">
    <property type="entry name" value="ARM-type_fold"/>
</dbReference>
<dbReference type="EMBL" id="JBBCAQ010000034">
    <property type="protein sequence ID" value="KAK7580661.1"/>
    <property type="molecule type" value="Genomic_DNA"/>
</dbReference>
<dbReference type="GO" id="GO:0042273">
    <property type="term" value="P:ribosomal large subunit biogenesis"/>
    <property type="evidence" value="ECO:0007669"/>
    <property type="project" value="UniProtKB-UniRule"/>
</dbReference>
<feature type="compositionally biased region" description="Acidic residues" evidence="7">
    <location>
        <begin position="516"/>
        <end position="546"/>
    </location>
</feature>
<organism evidence="11 12">
    <name type="scientific">Parthenolecanium corni</name>
    <dbReference type="NCBI Taxonomy" id="536013"/>
    <lineage>
        <taxon>Eukaryota</taxon>
        <taxon>Metazoa</taxon>
        <taxon>Ecdysozoa</taxon>
        <taxon>Arthropoda</taxon>
        <taxon>Hexapoda</taxon>
        <taxon>Insecta</taxon>
        <taxon>Pterygota</taxon>
        <taxon>Neoptera</taxon>
        <taxon>Paraneoptera</taxon>
        <taxon>Hemiptera</taxon>
        <taxon>Sternorrhyncha</taxon>
        <taxon>Coccoidea</taxon>
        <taxon>Coccidae</taxon>
        <taxon>Parthenolecanium</taxon>
    </lineage>
</organism>
<evidence type="ECO:0000256" key="2">
    <source>
        <dbReference type="ARBA" id="ARBA00022448"/>
    </source>
</evidence>
<keyword evidence="2 6" id="KW-0813">Transport</keyword>
<comment type="function">
    <text evidence="6">Required for 60S pre-ribosomal subunits export to the cytoplasm.</text>
</comment>
<evidence type="ECO:0000259" key="10">
    <source>
        <dbReference type="Pfam" id="PF21638"/>
    </source>
</evidence>
<evidence type="ECO:0000256" key="1">
    <source>
        <dbReference type="ARBA" id="ARBA00005783"/>
    </source>
</evidence>
<dbReference type="Pfam" id="PF21638">
    <property type="entry name" value="SDA1_C"/>
    <property type="match status" value="1"/>
</dbReference>
<dbReference type="Pfam" id="PF05285">
    <property type="entry name" value="SDA1_dom"/>
    <property type="match status" value="1"/>
</dbReference>
<dbReference type="PANTHER" id="PTHR12730">
    <property type="entry name" value="HSDA/SDA1-RELATED"/>
    <property type="match status" value="1"/>
</dbReference>
<evidence type="ECO:0000256" key="6">
    <source>
        <dbReference type="RuleBase" id="RU365057"/>
    </source>
</evidence>
<feature type="compositionally biased region" description="Polar residues" evidence="7">
    <location>
        <begin position="555"/>
        <end position="564"/>
    </location>
</feature>